<evidence type="ECO:0000256" key="2">
    <source>
        <dbReference type="ARBA" id="ARBA00004736"/>
    </source>
</evidence>
<dbReference type="eggNOG" id="COG0800">
    <property type="taxonomic scope" value="Bacteria"/>
</dbReference>
<organism evidence="9 10">
    <name type="scientific">Lentisphaera araneosa HTCC2155</name>
    <dbReference type="NCBI Taxonomy" id="313628"/>
    <lineage>
        <taxon>Bacteria</taxon>
        <taxon>Pseudomonadati</taxon>
        <taxon>Lentisphaerota</taxon>
        <taxon>Lentisphaeria</taxon>
        <taxon>Lentisphaerales</taxon>
        <taxon>Lentisphaeraceae</taxon>
        <taxon>Lentisphaera</taxon>
    </lineage>
</organism>
<dbReference type="PANTHER" id="PTHR30246:SF1">
    <property type="entry name" value="2-DEHYDRO-3-DEOXY-6-PHOSPHOGALACTONATE ALDOLASE-RELATED"/>
    <property type="match status" value="1"/>
</dbReference>
<evidence type="ECO:0000313" key="10">
    <source>
        <dbReference type="Proteomes" id="UP000004947"/>
    </source>
</evidence>
<evidence type="ECO:0000256" key="3">
    <source>
        <dbReference type="ARBA" id="ARBA00006906"/>
    </source>
</evidence>
<dbReference type="NCBIfam" id="TIGR01182">
    <property type="entry name" value="eda"/>
    <property type="match status" value="1"/>
</dbReference>
<evidence type="ECO:0000256" key="7">
    <source>
        <dbReference type="ARBA" id="ARBA00023270"/>
    </source>
</evidence>
<comment type="subunit">
    <text evidence="4">Homotrimer.</text>
</comment>
<accession>A6DPG5</accession>
<sequence>MSIEQQIADLKLVPVIKITDPAHAAPLAEALIAAGLPVAEVTFRTDCAAEAIKIMSNYKDLLLGAGTVINAQQVEEAKNAGATFIISPGFSPEVSKACLESGLIYFPGIASPRDIQDALADGWKTLKFFPAEALGGVKTLKAFAAPYPGIKFVPTGGINADNVGQYLELPQVQACGGSWMVPNKLMDEGDFAGITEIAKEALNKVK</sequence>
<dbReference type="EMBL" id="ABCK01000016">
    <property type="protein sequence ID" value="EDM26461.1"/>
    <property type="molecule type" value="Genomic_DNA"/>
</dbReference>
<name>A6DPG5_9BACT</name>
<keyword evidence="10" id="KW-1185">Reference proteome</keyword>
<dbReference type="PANTHER" id="PTHR30246">
    <property type="entry name" value="2-KETO-3-DEOXY-6-PHOSPHOGLUCONATE ALDOLASE"/>
    <property type="match status" value="1"/>
</dbReference>
<dbReference type="CDD" id="cd00452">
    <property type="entry name" value="KDPG_aldolase"/>
    <property type="match status" value="1"/>
</dbReference>
<evidence type="ECO:0000256" key="6">
    <source>
        <dbReference type="ARBA" id="ARBA00023239"/>
    </source>
</evidence>
<evidence type="ECO:0000256" key="5">
    <source>
        <dbReference type="ARBA" id="ARBA00013063"/>
    </source>
</evidence>
<dbReference type="NCBIfam" id="NF004325">
    <property type="entry name" value="PRK05718.1"/>
    <property type="match status" value="1"/>
</dbReference>
<comment type="similarity">
    <text evidence="3">Belongs to the KHG/KDPG aldolase family.</text>
</comment>
<dbReference type="PROSITE" id="PS00160">
    <property type="entry name" value="ALDOLASE_KDPG_KHG_2"/>
    <property type="match status" value="1"/>
</dbReference>
<dbReference type="InterPro" id="IPR031338">
    <property type="entry name" value="KDPG/KHG_AS_2"/>
</dbReference>
<evidence type="ECO:0000256" key="4">
    <source>
        <dbReference type="ARBA" id="ARBA00011233"/>
    </source>
</evidence>
<dbReference type="GO" id="GO:0008675">
    <property type="term" value="F:2-dehydro-3-deoxy-phosphogluconate aldolase activity"/>
    <property type="evidence" value="ECO:0007669"/>
    <property type="project" value="UniProtKB-EC"/>
</dbReference>
<comment type="catalytic activity">
    <reaction evidence="1">
        <text>2-dehydro-3-deoxy-6-phospho-D-gluconate = D-glyceraldehyde 3-phosphate + pyruvate</text>
        <dbReference type="Rhea" id="RHEA:17089"/>
        <dbReference type="ChEBI" id="CHEBI:15361"/>
        <dbReference type="ChEBI" id="CHEBI:57569"/>
        <dbReference type="ChEBI" id="CHEBI:59776"/>
        <dbReference type="EC" id="4.1.2.14"/>
    </reaction>
</comment>
<dbReference type="InterPro" id="IPR000887">
    <property type="entry name" value="Aldlse_KDPG_KHG"/>
</dbReference>
<dbReference type="Gene3D" id="3.20.20.70">
    <property type="entry name" value="Aldolase class I"/>
    <property type="match status" value="1"/>
</dbReference>
<gene>
    <name evidence="9" type="ORF">LNTAR_05784</name>
</gene>
<dbReference type="RefSeq" id="WP_007279747.1">
    <property type="nucleotide sequence ID" value="NZ_ABCK01000016.1"/>
</dbReference>
<dbReference type="InterPro" id="IPR031337">
    <property type="entry name" value="KDPG/KHG_AS_1"/>
</dbReference>
<comment type="pathway">
    <text evidence="2">Carbohydrate acid metabolism; 2-dehydro-3-deoxy-D-gluconate degradation; D-glyceraldehyde 3-phosphate and pyruvate from 2-dehydro-3-deoxy-D-gluconate: step 2/2.</text>
</comment>
<dbReference type="Proteomes" id="UP000004947">
    <property type="component" value="Unassembled WGS sequence"/>
</dbReference>
<dbReference type="PROSITE" id="PS00159">
    <property type="entry name" value="ALDOLASE_KDPG_KHG_1"/>
    <property type="match status" value="1"/>
</dbReference>
<comment type="caution">
    <text evidence="9">The sequence shown here is derived from an EMBL/GenBank/DDBJ whole genome shotgun (WGS) entry which is preliminary data.</text>
</comment>
<dbReference type="SUPFAM" id="SSF51569">
    <property type="entry name" value="Aldolase"/>
    <property type="match status" value="1"/>
</dbReference>
<dbReference type="STRING" id="313628.LNTAR_05784"/>
<evidence type="ECO:0000256" key="1">
    <source>
        <dbReference type="ARBA" id="ARBA00000654"/>
    </source>
</evidence>
<dbReference type="AlphaFoldDB" id="A6DPG5"/>
<evidence type="ECO:0000256" key="8">
    <source>
        <dbReference type="ARBA" id="ARBA00023277"/>
    </source>
</evidence>
<protein>
    <recommendedName>
        <fullName evidence="5">2-dehydro-3-deoxy-phosphogluconate aldolase</fullName>
        <ecNumber evidence="5">4.1.2.14</ecNumber>
    </recommendedName>
</protein>
<dbReference type="Pfam" id="PF01081">
    <property type="entry name" value="Aldolase"/>
    <property type="match status" value="1"/>
</dbReference>
<reference evidence="9 10" key="1">
    <citation type="journal article" date="2010" name="J. Bacteriol.">
        <title>Genome sequence of Lentisphaera araneosa HTCC2155T, the type species of the order Lentisphaerales in the phylum Lentisphaerae.</title>
        <authorList>
            <person name="Thrash J.C."/>
            <person name="Cho J.C."/>
            <person name="Vergin K.L."/>
            <person name="Morris R.M."/>
            <person name="Giovannoni S.J."/>
        </authorList>
    </citation>
    <scope>NUCLEOTIDE SEQUENCE [LARGE SCALE GENOMIC DNA]</scope>
    <source>
        <strain evidence="9 10">HTCC2155</strain>
    </source>
</reference>
<keyword evidence="8" id="KW-0119">Carbohydrate metabolism</keyword>
<keyword evidence="7" id="KW-0704">Schiff base</keyword>
<evidence type="ECO:0000313" key="9">
    <source>
        <dbReference type="EMBL" id="EDM26461.1"/>
    </source>
</evidence>
<dbReference type="EC" id="4.1.2.14" evidence="5"/>
<proteinExistence type="inferred from homology"/>
<keyword evidence="6 9" id="KW-0456">Lyase</keyword>
<dbReference type="InterPro" id="IPR013785">
    <property type="entry name" value="Aldolase_TIM"/>
</dbReference>